<dbReference type="NCBIfam" id="TIGR00281">
    <property type="entry name" value="SMC-Scp complex subunit ScpB"/>
    <property type="match status" value="1"/>
</dbReference>
<dbReference type="PANTHER" id="PTHR34298:SF2">
    <property type="entry name" value="SEGREGATION AND CONDENSATION PROTEIN B"/>
    <property type="match status" value="1"/>
</dbReference>
<keyword evidence="1" id="KW-0963">Cytoplasm</keyword>
<dbReference type="InterPro" id="IPR036390">
    <property type="entry name" value="WH_DNA-bd_sf"/>
</dbReference>
<dbReference type="GO" id="GO:0051304">
    <property type="term" value="P:chromosome separation"/>
    <property type="evidence" value="ECO:0007669"/>
    <property type="project" value="InterPro"/>
</dbReference>
<evidence type="ECO:0000256" key="2">
    <source>
        <dbReference type="ARBA" id="ARBA00022618"/>
    </source>
</evidence>
<dbReference type="InterPro" id="IPR005234">
    <property type="entry name" value="ScpB_csome_segregation"/>
</dbReference>
<dbReference type="STRING" id="1798697.A2373_01660"/>
<dbReference type="SUPFAM" id="SSF46785">
    <property type="entry name" value="Winged helix' DNA-binding domain"/>
    <property type="match status" value="2"/>
</dbReference>
<evidence type="ECO:0000313" key="5">
    <source>
        <dbReference type="EMBL" id="OGH83242.1"/>
    </source>
</evidence>
<evidence type="ECO:0000256" key="1">
    <source>
        <dbReference type="ARBA" id="ARBA00022490"/>
    </source>
</evidence>
<accession>A0A1F6NHE3</accession>
<dbReference type="GO" id="GO:0051301">
    <property type="term" value="P:cell division"/>
    <property type="evidence" value="ECO:0007669"/>
    <property type="project" value="UniProtKB-KW"/>
</dbReference>
<comment type="caution">
    <text evidence="5">The sequence shown here is derived from an EMBL/GenBank/DDBJ whole genome shotgun (WGS) entry which is preliminary data.</text>
</comment>
<keyword evidence="3" id="KW-0159">Chromosome partition</keyword>
<proteinExistence type="predicted"/>
<reference evidence="5 6" key="1">
    <citation type="journal article" date="2016" name="Nat. Commun.">
        <title>Thousands of microbial genomes shed light on interconnected biogeochemical processes in an aquifer system.</title>
        <authorList>
            <person name="Anantharaman K."/>
            <person name="Brown C.T."/>
            <person name="Hug L.A."/>
            <person name="Sharon I."/>
            <person name="Castelle C.J."/>
            <person name="Probst A.J."/>
            <person name="Thomas B.C."/>
            <person name="Singh A."/>
            <person name="Wilkins M.J."/>
            <person name="Karaoz U."/>
            <person name="Brodie E.L."/>
            <person name="Williams K.H."/>
            <person name="Hubbard S.S."/>
            <person name="Banfield J.F."/>
        </authorList>
    </citation>
    <scope>NUCLEOTIDE SEQUENCE [LARGE SCALE GENOMIC DNA]</scope>
</reference>
<evidence type="ECO:0000313" key="6">
    <source>
        <dbReference type="Proteomes" id="UP000176300"/>
    </source>
</evidence>
<dbReference type="EMBL" id="MFQS01000017">
    <property type="protein sequence ID" value="OGH83242.1"/>
    <property type="molecule type" value="Genomic_DNA"/>
</dbReference>
<protein>
    <submittedName>
        <fullName evidence="5">SMC-Scp complex subunit ScpB</fullName>
    </submittedName>
</protein>
<keyword evidence="4" id="KW-0131">Cell cycle</keyword>
<dbReference type="PANTHER" id="PTHR34298">
    <property type="entry name" value="SEGREGATION AND CONDENSATION PROTEIN B"/>
    <property type="match status" value="1"/>
</dbReference>
<evidence type="ECO:0000256" key="3">
    <source>
        <dbReference type="ARBA" id="ARBA00022829"/>
    </source>
</evidence>
<keyword evidence="2" id="KW-0132">Cell division</keyword>
<dbReference type="InterPro" id="IPR036388">
    <property type="entry name" value="WH-like_DNA-bd_sf"/>
</dbReference>
<dbReference type="Proteomes" id="UP000176300">
    <property type="component" value="Unassembled WGS sequence"/>
</dbReference>
<sequence>MDLQSQIESILFVASKPLKFSVIAKAVGVGVGEVEEVIEVLKMKYNNDSGINILQLGDSAQMATNPKNVDVIEGFMKDEIAGELTKAQLETLTVIAYRQPITRPELEVIRGVNCALIIRNLLMRGLIEELEDEEKIVPVYRLSFEALRHLGISDVKELPDYAGMSEHEYIKQVIEGEK</sequence>
<organism evidence="5 6">
    <name type="scientific">Candidatus Magasanikbacteria bacterium RIFOXYB1_FULL_40_15</name>
    <dbReference type="NCBI Taxonomy" id="1798697"/>
    <lineage>
        <taxon>Bacteria</taxon>
        <taxon>Candidatus Magasanikiibacteriota</taxon>
    </lineage>
</organism>
<gene>
    <name evidence="5" type="ORF">A2373_01660</name>
</gene>
<dbReference type="AlphaFoldDB" id="A0A1F6NHE3"/>
<name>A0A1F6NHE3_9BACT</name>
<evidence type="ECO:0000256" key="4">
    <source>
        <dbReference type="ARBA" id="ARBA00023306"/>
    </source>
</evidence>
<dbReference type="Pfam" id="PF04079">
    <property type="entry name" value="SMC_ScpB"/>
    <property type="match status" value="1"/>
</dbReference>
<dbReference type="Gene3D" id="1.10.10.10">
    <property type="entry name" value="Winged helix-like DNA-binding domain superfamily/Winged helix DNA-binding domain"/>
    <property type="match status" value="2"/>
</dbReference>